<evidence type="ECO:0000256" key="9">
    <source>
        <dbReference type="SAM" id="Phobius"/>
    </source>
</evidence>
<dbReference type="Pfam" id="PF00905">
    <property type="entry name" value="Transpeptidase"/>
    <property type="match status" value="1"/>
</dbReference>
<feature type="domain" description="FHA" evidence="10">
    <location>
        <begin position="66"/>
        <end position="118"/>
    </location>
</feature>
<dbReference type="SUPFAM" id="SSF56601">
    <property type="entry name" value="beta-lactamase/transpeptidase-like"/>
    <property type="match status" value="1"/>
</dbReference>
<dbReference type="InterPro" id="IPR000253">
    <property type="entry name" value="FHA_dom"/>
</dbReference>
<dbReference type="PANTHER" id="PTHR32282">
    <property type="entry name" value="BINDING PROTEIN TRANSPEPTIDASE, PUTATIVE-RELATED"/>
    <property type="match status" value="1"/>
</dbReference>
<evidence type="ECO:0000259" key="10">
    <source>
        <dbReference type="PROSITE" id="PS50006"/>
    </source>
</evidence>
<organism evidence="11 12">
    <name type="scientific">Waterburya agarophytonicola KI4</name>
    <dbReference type="NCBI Taxonomy" id="2874699"/>
    <lineage>
        <taxon>Bacteria</taxon>
        <taxon>Bacillati</taxon>
        <taxon>Cyanobacteriota</taxon>
        <taxon>Cyanophyceae</taxon>
        <taxon>Pleurocapsales</taxon>
        <taxon>Hyellaceae</taxon>
        <taxon>Waterburya</taxon>
        <taxon>Waterburya agarophytonicola</taxon>
    </lineage>
</organism>
<dbReference type="GO" id="GO:0006508">
    <property type="term" value="P:proteolysis"/>
    <property type="evidence" value="ECO:0007669"/>
    <property type="project" value="UniProtKB-KW"/>
</dbReference>
<dbReference type="GO" id="GO:0009002">
    <property type="term" value="F:serine-type D-Ala-D-Ala carboxypeptidase activity"/>
    <property type="evidence" value="ECO:0007669"/>
    <property type="project" value="UniProtKB-EC"/>
</dbReference>
<dbReference type="GO" id="GO:0030288">
    <property type="term" value="C:outer membrane-bounded periplasmic space"/>
    <property type="evidence" value="ECO:0007669"/>
    <property type="project" value="TreeGrafter"/>
</dbReference>
<keyword evidence="2" id="KW-0645">Protease</keyword>
<evidence type="ECO:0000256" key="2">
    <source>
        <dbReference type="ARBA" id="ARBA00022670"/>
    </source>
</evidence>
<evidence type="ECO:0000313" key="12">
    <source>
        <dbReference type="Proteomes" id="UP000729733"/>
    </source>
</evidence>
<gene>
    <name evidence="11" type="ORF">I4641_01345</name>
</gene>
<evidence type="ECO:0000256" key="6">
    <source>
        <dbReference type="ARBA" id="ARBA00023268"/>
    </source>
</evidence>
<keyword evidence="1" id="KW-0121">Carboxypeptidase</keyword>
<dbReference type="Gene3D" id="1.10.3810.10">
    <property type="entry name" value="Biosynthetic peptidoglycan transglycosylase-like"/>
    <property type="match status" value="1"/>
</dbReference>
<dbReference type="InterPro" id="IPR012338">
    <property type="entry name" value="Beta-lactam/transpept-like"/>
</dbReference>
<comment type="catalytic activity">
    <reaction evidence="8">
        <text>[GlcNAc-(1-&gt;4)-Mur2Ac(oyl-L-Ala-gamma-D-Glu-L-Lys-D-Ala-D-Ala)](n)-di-trans,octa-cis-undecaprenyl diphosphate + beta-D-GlcNAc-(1-&gt;4)-Mur2Ac(oyl-L-Ala-gamma-D-Glu-L-Lys-D-Ala-D-Ala)-di-trans,octa-cis-undecaprenyl diphosphate = [GlcNAc-(1-&gt;4)-Mur2Ac(oyl-L-Ala-gamma-D-Glu-L-Lys-D-Ala-D-Ala)](n+1)-di-trans,octa-cis-undecaprenyl diphosphate + di-trans,octa-cis-undecaprenyl diphosphate + H(+)</text>
        <dbReference type="Rhea" id="RHEA:23708"/>
        <dbReference type="Rhea" id="RHEA-COMP:9602"/>
        <dbReference type="Rhea" id="RHEA-COMP:9603"/>
        <dbReference type="ChEBI" id="CHEBI:15378"/>
        <dbReference type="ChEBI" id="CHEBI:58405"/>
        <dbReference type="ChEBI" id="CHEBI:60033"/>
        <dbReference type="ChEBI" id="CHEBI:78435"/>
        <dbReference type="EC" id="2.4.99.28"/>
    </reaction>
</comment>
<dbReference type="GO" id="GO:0008658">
    <property type="term" value="F:penicillin binding"/>
    <property type="evidence" value="ECO:0007669"/>
    <property type="project" value="InterPro"/>
</dbReference>
<dbReference type="SUPFAM" id="SSF49879">
    <property type="entry name" value="SMAD/FHA domain"/>
    <property type="match status" value="1"/>
</dbReference>
<dbReference type="InterPro" id="IPR050396">
    <property type="entry name" value="Glycosyltr_51/Transpeptidase"/>
</dbReference>
<dbReference type="InterPro" id="IPR023346">
    <property type="entry name" value="Lysozyme-like_dom_sf"/>
</dbReference>
<protein>
    <submittedName>
        <fullName evidence="11">Transglycosylase domain-containing protein</fullName>
    </submittedName>
</protein>
<keyword evidence="12" id="KW-1185">Reference proteome</keyword>
<evidence type="ECO:0000256" key="7">
    <source>
        <dbReference type="ARBA" id="ARBA00034000"/>
    </source>
</evidence>
<dbReference type="SMART" id="SM00240">
    <property type="entry name" value="FHA"/>
    <property type="match status" value="1"/>
</dbReference>
<accession>A0A964BLK3</accession>
<evidence type="ECO:0000256" key="8">
    <source>
        <dbReference type="ARBA" id="ARBA00049902"/>
    </source>
</evidence>
<dbReference type="Gene3D" id="3.40.710.10">
    <property type="entry name" value="DD-peptidase/beta-lactamase superfamily"/>
    <property type="match status" value="1"/>
</dbReference>
<evidence type="ECO:0000256" key="1">
    <source>
        <dbReference type="ARBA" id="ARBA00022645"/>
    </source>
</evidence>
<dbReference type="Proteomes" id="UP000729733">
    <property type="component" value="Unassembled WGS sequence"/>
</dbReference>
<dbReference type="GO" id="GO:0009252">
    <property type="term" value="P:peptidoglycan biosynthetic process"/>
    <property type="evidence" value="ECO:0007669"/>
    <property type="project" value="TreeGrafter"/>
</dbReference>
<keyword evidence="3" id="KW-0328">Glycosyltransferase</keyword>
<dbReference type="InterPro" id="IPR008984">
    <property type="entry name" value="SMAD_FHA_dom_sf"/>
</dbReference>
<dbReference type="PANTHER" id="PTHR32282:SF31">
    <property type="entry name" value="PEPTIDOGLYCAN GLYCOSYLTRANSFERASE"/>
    <property type="match status" value="1"/>
</dbReference>
<keyword evidence="9" id="KW-0472">Membrane</keyword>
<keyword evidence="5" id="KW-0378">Hydrolase</keyword>
<proteinExistence type="predicted"/>
<dbReference type="GO" id="GO:0008955">
    <property type="term" value="F:peptidoglycan glycosyltransferase activity"/>
    <property type="evidence" value="ECO:0007669"/>
    <property type="project" value="UniProtKB-EC"/>
</dbReference>
<dbReference type="CDD" id="cd00060">
    <property type="entry name" value="FHA"/>
    <property type="match status" value="1"/>
</dbReference>
<dbReference type="Gene3D" id="2.60.200.20">
    <property type="match status" value="1"/>
</dbReference>
<name>A0A964BLK3_9CYAN</name>
<evidence type="ECO:0000313" key="11">
    <source>
        <dbReference type="EMBL" id="MCC0175624.1"/>
    </source>
</evidence>
<evidence type="ECO:0000256" key="5">
    <source>
        <dbReference type="ARBA" id="ARBA00022801"/>
    </source>
</evidence>
<feature type="transmembrane region" description="Helical" evidence="9">
    <location>
        <begin position="157"/>
        <end position="178"/>
    </location>
</feature>
<evidence type="ECO:0000256" key="4">
    <source>
        <dbReference type="ARBA" id="ARBA00022679"/>
    </source>
</evidence>
<dbReference type="Pfam" id="PF00912">
    <property type="entry name" value="Transgly"/>
    <property type="match status" value="1"/>
</dbReference>
<dbReference type="PROSITE" id="PS50006">
    <property type="entry name" value="FHA_DOMAIN"/>
    <property type="match status" value="1"/>
</dbReference>
<dbReference type="InterPro" id="IPR001264">
    <property type="entry name" value="Glyco_trans_51"/>
</dbReference>
<dbReference type="InterPro" id="IPR001460">
    <property type="entry name" value="PCN-bd_Tpept"/>
</dbReference>
<comment type="catalytic activity">
    <reaction evidence="7">
        <text>Preferential cleavage: (Ac)2-L-Lys-D-Ala-|-D-Ala. Also transpeptidation of peptidyl-alanyl moieties that are N-acyl substituents of D-alanine.</text>
        <dbReference type="EC" id="3.4.16.4"/>
    </reaction>
</comment>
<keyword evidence="6" id="KW-0511">Multifunctional enzyme</keyword>
<keyword evidence="9" id="KW-1133">Transmembrane helix</keyword>
<dbReference type="AlphaFoldDB" id="A0A964BLK3"/>
<dbReference type="EMBL" id="JADWDC010000002">
    <property type="protein sequence ID" value="MCC0175624.1"/>
    <property type="molecule type" value="Genomic_DNA"/>
</dbReference>
<reference evidence="11" key="1">
    <citation type="journal article" date="2021" name="Antonie Van Leeuwenhoek">
        <title>Draft genome and description of Waterburya agarophytonicola gen. nov. sp. nov. (Pleurocapsales, Cyanobacteria): a seaweed symbiont.</title>
        <authorList>
            <person name="Bonthond G."/>
            <person name="Shalygin S."/>
            <person name="Bayer T."/>
            <person name="Weinberger F."/>
        </authorList>
    </citation>
    <scope>NUCLEOTIDE SEQUENCE</scope>
    <source>
        <strain evidence="11">KI4</strain>
    </source>
</reference>
<dbReference type="InterPro" id="IPR036950">
    <property type="entry name" value="PBP_transglycosylase"/>
</dbReference>
<comment type="caution">
    <text evidence="11">The sequence shown here is derived from an EMBL/GenBank/DDBJ whole genome shotgun (WGS) entry which is preliminary data.</text>
</comment>
<dbReference type="SUPFAM" id="SSF53955">
    <property type="entry name" value="Lysozyme-like"/>
    <property type="match status" value="1"/>
</dbReference>
<sequence length="755" mass="83740">MTSKPPSNGKNSQSPISKAVTQAVQTIQAKVNFNSSNFKSGKQTPELRIKEANGKEQAYPLAGDRYTLGRSSRCDISIRNPVVSQTHLIIKRNRKKPRSFIIQDEKSTNGIYRGKRRFKTFSLFHGESFTLGPPELAAGVTVSYYNPPPLWLYLIRYSLYGMAGMLGLLILILGIEWFKVPVYPIPKESTLPVVVYSGDNKTTINPTARNNTHRELKKLSDFSSYLPDAVVASEDSRFYWHFGVDPIGVTRAVVINLTSSELRQGASTLTQQLARSLFPEVGRENTAGRKIREMMVAFKLETFYSKDFILKTYLNRVYLGIGSYGFEDAAQFYFEKSAADLDLSEAATLVAILPAPNLYNPVKDYDTAVGLRNRIIDRMVKLGMVNEAEADRARRSRIEVSPKARQTFSSTVAPYFYSYVLNELGALLGSDVAREGNFIVETGLNPQLQAEAESALEYSISNDGDRFGYSQGAVVTLDSRNGNIIALAGGVNFNQSQFNRVVQAKRQPGSTFKVFAYAAALEEGIDPDTEYSCAPFSWKGQQYRGCERSSGDIDMYRGLAQSENVTALRVAEEVGLKKVIDVAQRLGIKSPLTEAPGLVIGQSETTVLEMTGAYATIANDGIWNKPHAINRILDGSDCQKSGDRNTCREIYVFDDDEETYRDVISQDVTDELTKMLKEAVEEGTGKAAYIDRGEAGKTGTTDKNVDLWFIGYAPIKDYDYVTGVWLGNDDNSPTRGSSYQAATLWGKYMKQVVSN</sequence>
<dbReference type="Pfam" id="PF00498">
    <property type="entry name" value="FHA"/>
    <property type="match status" value="1"/>
</dbReference>
<keyword evidence="9" id="KW-0812">Transmembrane</keyword>
<keyword evidence="4" id="KW-0808">Transferase</keyword>
<dbReference type="RefSeq" id="WP_229638626.1">
    <property type="nucleotide sequence ID" value="NZ_JADWDC010000002.1"/>
</dbReference>
<evidence type="ECO:0000256" key="3">
    <source>
        <dbReference type="ARBA" id="ARBA00022676"/>
    </source>
</evidence>